<comment type="caution">
    <text evidence="1">The sequence shown here is derived from an EMBL/GenBank/DDBJ whole genome shotgun (WGS) entry which is preliminary data.</text>
</comment>
<reference evidence="1 2" key="1">
    <citation type="submission" date="2018-06" db="EMBL/GenBank/DDBJ databases">
        <title>Genomic Encyclopedia of Type Strains, Phase IV (KMG-IV): sequencing the most valuable type-strain genomes for metagenomic binning, comparative biology and taxonomic classification.</title>
        <authorList>
            <person name="Goeker M."/>
        </authorList>
    </citation>
    <scope>NUCLEOTIDE SEQUENCE [LARGE SCALE GENOMIC DNA]</scope>
    <source>
        <strain evidence="1 2">DSM 24032</strain>
    </source>
</reference>
<dbReference type="EMBL" id="QNRT01000004">
    <property type="protein sequence ID" value="RBP49093.1"/>
    <property type="molecule type" value="Genomic_DNA"/>
</dbReference>
<dbReference type="RefSeq" id="WP_113954965.1">
    <property type="nucleotide sequence ID" value="NZ_QNRT01000004.1"/>
</dbReference>
<dbReference type="InParanoid" id="A0A395JHE6"/>
<proteinExistence type="predicted"/>
<keyword evidence="2" id="KW-1185">Reference proteome</keyword>
<protein>
    <recommendedName>
        <fullName evidence="3">Lipoprotein</fullName>
    </recommendedName>
</protein>
<evidence type="ECO:0008006" key="3">
    <source>
        <dbReference type="Google" id="ProtNLM"/>
    </source>
</evidence>
<sequence length="156" mass="15871">MKKLLITFLSCLLLSACDDGDSDSGGMPDPTNPETPGSSFPAEFVGVYAGSLNVTAEALGITERDSFDITITVNSDATIRFDGDSPEETSTANVGNDGAFTGNLDINVDECTGSVVYTGTVDGTTATGTISGDGNCTSGGLNFDVTLNGDFNATKG</sequence>
<dbReference type="PROSITE" id="PS51257">
    <property type="entry name" value="PROKAR_LIPOPROTEIN"/>
    <property type="match status" value="1"/>
</dbReference>
<organism evidence="1 2">
    <name type="scientific">Arenicella xantha</name>
    <dbReference type="NCBI Taxonomy" id="644221"/>
    <lineage>
        <taxon>Bacteria</taxon>
        <taxon>Pseudomonadati</taxon>
        <taxon>Pseudomonadota</taxon>
        <taxon>Gammaproteobacteria</taxon>
        <taxon>Arenicellales</taxon>
        <taxon>Arenicellaceae</taxon>
        <taxon>Arenicella</taxon>
    </lineage>
</organism>
<evidence type="ECO:0000313" key="2">
    <source>
        <dbReference type="Proteomes" id="UP000253083"/>
    </source>
</evidence>
<evidence type="ECO:0000313" key="1">
    <source>
        <dbReference type="EMBL" id="RBP49093.1"/>
    </source>
</evidence>
<dbReference type="AlphaFoldDB" id="A0A395JHE6"/>
<dbReference type="Proteomes" id="UP000253083">
    <property type="component" value="Unassembled WGS sequence"/>
</dbReference>
<gene>
    <name evidence="1" type="ORF">DFR28_10419</name>
</gene>
<accession>A0A395JHE6</accession>
<name>A0A395JHE6_9GAMM</name>